<proteinExistence type="predicted"/>
<protein>
    <recommendedName>
        <fullName evidence="4">ER membrane protein complex subunit 10</fullName>
    </recommendedName>
</protein>
<dbReference type="OrthoDB" id="1894652at2759"/>
<dbReference type="AlphaFoldDB" id="A0A2V1ARG6"/>
<dbReference type="GeneID" id="37007450"/>
<dbReference type="RefSeq" id="XP_025341272.1">
    <property type="nucleotide sequence ID" value="XM_025485807.1"/>
</dbReference>
<comment type="caution">
    <text evidence="2">The sequence shown here is derived from an EMBL/GenBank/DDBJ whole genome shotgun (WGS) entry which is preliminary data.</text>
</comment>
<keyword evidence="3" id="KW-1185">Reference proteome</keyword>
<organism evidence="2 3">
    <name type="scientific">Candidozyma haemuli</name>
    <dbReference type="NCBI Taxonomy" id="45357"/>
    <lineage>
        <taxon>Eukaryota</taxon>
        <taxon>Fungi</taxon>
        <taxon>Dikarya</taxon>
        <taxon>Ascomycota</taxon>
        <taxon>Saccharomycotina</taxon>
        <taxon>Pichiomycetes</taxon>
        <taxon>Metschnikowiaceae</taxon>
        <taxon>Candidozyma</taxon>
    </lineage>
</organism>
<dbReference type="VEuPathDB" id="FungiDB:CXQ85_002119"/>
<reference evidence="2 3" key="1">
    <citation type="submission" date="2017-12" db="EMBL/GenBank/DDBJ databases">
        <title>Genome Sequence of a Multidrug-Resistant Candida haemulonii Isolate from a Patient with Chronic Leg Ulcers in Israel.</title>
        <authorList>
            <person name="Chow N.A."/>
            <person name="Gade L."/>
            <person name="Batra D."/>
            <person name="Rowe L.A."/>
            <person name="Ben-Ami R."/>
            <person name="Loparev V.N."/>
            <person name="Litvintseva A.P."/>
        </authorList>
    </citation>
    <scope>NUCLEOTIDE SEQUENCE [LARGE SCALE GENOMIC DNA]</scope>
    <source>
        <strain evidence="2 3">B11899</strain>
    </source>
</reference>
<accession>A0A2V1ARG6</accession>
<dbReference type="EMBL" id="PKFO01000003">
    <property type="protein sequence ID" value="PVH20332.1"/>
    <property type="molecule type" value="Genomic_DNA"/>
</dbReference>
<evidence type="ECO:0000256" key="1">
    <source>
        <dbReference type="SAM" id="SignalP"/>
    </source>
</evidence>
<evidence type="ECO:0008006" key="4">
    <source>
        <dbReference type="Google" id="ProtNLM"/>
    </source>
</evidence>
<evidence type="ECO:0000313" key="3">
    <source>
        <dbReference type="Proteomes" id="UP000244309"/>
    </source>
</evidence>
<dbReference type="Proteomes" id="UP000244309">
    <property type="component" value="Unassembled WGS sequence"/>
</dbReference>
<sequence length="206" mass="23603">MRFTSILLYPILAYSAFAEATEKTVDVFSKSVNSASTVSLGQIKYDTATNNTEYVAISDLPSHESICLGTRHIPNRECFTFLQTKESSPKGRFVLFLNKDREIEDIAFHAGDEEWSTELVDVLSAPSPNLKPFVRQKQKQKAEPVKQKVIRKKTVEIDGKQTEIEEEVEEEVQEDAKSWLQKNWMWVVIPLALFMVMAPEEEKKEE</sequence>
<feature type="signal peptide" evidence="1">
    <location>
        <begin position="1"/>
        <end position="18"/>
    </location>
</feature>
<dbReference type="Pfam" id="PF21203">
    <property type="entry name" value="ECM10"/>
    <property type="match status" value="1"/>
</dbReference>
<feature type="chain" id="PRO_5016004831" description="ER membrane protein complex subunit 10" evidence="1">
    <location>
        <begin position="19"/>
        <end position="206"/>
    </location>
</feature>
<gene>
    <name evidence="2" type="ORF">CXQ85_002119</name>
</gene>
<keyword evidence="1" id="KW-0732">Signal</keyword>
<name>A0A2V1ARG6_9ASCO</name>
<evidence type="ECO:0000313" key="2">
    <source>
        <dbReference type="EMBL" id="PVH20332.1"/>
    </source>
</evidence>